<evidence type="ECO:0000313" key="3">
    <source>
        <dbReference type="Proteomes" id="UP000053660"/>
    </source>
</evidence>
<keyword evidence="3" id="KW-1185">Reference proteome</keyword>
<keyword evidence="1" id="KW-1133">Transmembrane helix</keyword>
<accession>A0A0B1RZX6</accession>
<organism evidence="2 3">
    <name type="scientific">Oesophagostomum dentatum</name>
    <name type="common">Nodular worm</name>
    <dbReference type="NCBI Taxonomy" id="61180"/>
    <lineage>
        <taxon>Eukaryota</taxon>
        <taxon>Metazoa</taxon>
        <taxon>Ecdysozoa</taxon>
        <taxon>Nematoda</taxon>
        <taxon>Chromadorea</taxon>
        <taxon>Rhabditida</taxon>
        <taxon>Rhabditina</taxon>
        <taxon>Rhabditomorpha</taxon>
        <taxon>Strongyloidea</taxon>
        <taxon>Strongylidae</taxon>
        <taxon>Oesophagostomum</taxon>
    </lineage>
</organism>
<feature type="transmembrane region" description="Helical" evidence="1">
    <location>
        <begin position="24"/>
        <end position="43"/>
    </location>
</feature>
<reference evidence="2 3" key="1">
    <citation type="submission" date="2014-03" db="EMBL/GenBank/DDBJ databases">
        <title>Draft genome of the hookworm Oesophagostomum dentatum.</title>
        <authorList>
            <person name="Mitreva M."/>
        </authorList>
    </citation>
    <scope>NUCLEOTIDE SEQUENCE [LARGE SCALE GENOMIC DNA]</scope>
    <source>
        <strain evidence="2 3">OD-Hann</strain>
    </source>
</reference>
<gene>
    <name evidence="2" type="ORF">OESDEN_23194</name>
</gene>
<evidence type="ECO:0000256" key="1">
    <source>
        <dbReference type="SAM" id="Phobius"/>
    </source>
</evidence>
<dbReference type="AlphaFoldDB" id="A0A0B1RZX6"/>
<sequence>MLGIGSRWSAIRTPHLFRCQRRRYSYALCGCCYIVALIQKLYFLPLTSKLF</sequence>
<evidence type="ECO:0000313" key="2">
    <source>
        <dbReference type="EMBL" id="KHJ77186.1"/>
    </source>
</evidence>
<keyword evidence="1" id="KW-0472">Membrane</keyword>
<name>A0A0B1RZX6_OESDE</name>
<keyword evidence="1" id="KW-0812">Transmembrane</keyword>
<dbReference type="EMBL" id="KN611012">
    <property type="protein sequence ID" value="KHJ77186.1"/>
    <property type="molecule type" value="Genomic_DNA"/>
</dbReference>
<dbReference type="OrthoDB" id="5866227at2759"/>
<proteinExistence type="predicted"/>
<feature type="non-terminal residue" evidence="2">
    <location>
        <position position="51"/>
    </location>
</feature>
<dbReference type="Proteomes" id="UP000053660">
    <property type="component" value="Unassembled WGS sequence"/>
</dbReference>
<protein>
    <submittedName>
        <fullName evidence="2">Uncharacterized protein</fullName>
    </submittedName>
</protein>